<keyword evidence="1" id="KW-0812">Transmembrane</keyword>
<keyword evidence="1" id="KW-1133">Transmembrane helix</keyword>
<keyword evidence="1" id="KW-0472">Membrane</keyword>
<feature type="transmembrane region" description="Helical" evidence="1">
    <location>
        <begin position="314"/>
        <end position="337"/>
    </location>
</feature>
<accession>A0ABP0H9H9</accession>
<dbReference type="Proteomes" id="UP001642464">
    <property type="component" value="Unassembled WGS sequence"/>
</dbReference>
<evidence type="ECO:0000256" key="1">
    <source>
        <dbReference type="SAM" id="Phobius"/>
    </source>
</evidence>
<dbReference type="EMBL" id="CAXAMM010000148">
    <property type="protein sequence ID" value="CAK8986166.1"/>
    <property type="molecule type" value="Genomic_DNA"/>
</dbReference>
<feature type="transmembrane region" description="Helical" evidence="1">
    <location>
        <begin position="195"/>
        <end position="215"/>
    </location>
</feature>
<protein>
    <submittedName>
        <fullName evidence="2">Uncharacterized protein</fullName>
    </submittedName>
</protein>
<comment type="caution">
    <text evidence="2">The sequence shown here is derived from an EMBL/GenBank/DDBJ whole genome shotgun (WGS) entry which is preliminary data.</text>
</comment>
<proteinExistence type="predicted"/>
<reference evidence="2 3" key="1">
    <citation type="submission" date="2024-02" db="EMBL/GenBank/DDBJ databases">
        <authorList>
            <person name="Chen Y."/>
            <person name="Shah S."/>
            <person name="Dougan E. K."/>
            <person name="Thang M."/>
            <person name="Chan C."/>
        </authorList>
    </citation>
    <scope>NUCLEOTIDE SEQUENCE [LARGE SCALE GENOMIC DNA]</scope>
</reference>
<sequence length="374" mass="41241">MPFSLQTWSTVASATHGPSEDLELPLRGEGVEAVFVGLEEDVKEAANAQIQTFSNTKAKWVLLFYTLARILLNVMLILGNAPDPARACDGSMSESLLVITNQLTALWFRRGIDCSKGPEGGFRAVVSISILESTLRPLITATGVYCFFTARFRPESPLHLRSRYALVLMLADFFTDPSIMWPICTRADDDDLQVFIILGFGMAPMLRHGLLLAINNSKLRSVGWHHSACICDVLMVIELTLLLCCFMVHWWSAVYHQSLDTSWLQGLASGATMLTFFGCTICVAITQMIILCCAGCKLRRQGPSGSVLRLAARYATISAIQVMLDPVMVPLLFMALGEGFGNFVDQTLLVLLIVWLSGVLGPFRRSSECFQTLQ</sequence>
<feature type="transmembrane region" description="Helical" evidence="1">
    <location>
        <begin position="343"/>
        <end position="363"/>
    </location>
</feature>
<gene>
    <name evidence="2" type="ORF">SCF082_LOCUS437</name>
</gene>
<evidence type="ECO:0000313" key="3">
    <source>
        <dbReference type="Proteomes" id="UP001642464"/>
    </source>
</evidence>
<organism evidence="2 3">
    <name type="scientific">Durusdinium trenchii</name>
    <dbReference type="NCBI Taxonomy" id="1381693"/>
    <lineage>
        <taxon>Eukaryota</taxon>
        <taxon>Sar</taxon>
        <taxon>Alveolata</taxon>
        <taxon>Dinophyceae</taxon>
        <taxon>Suessiales</taxon>
        <taxon>Symbiodiniaceae</taxon>
        <taxon>Durusdinium</taxon>
    </lineage>
</organism>
<keyword evidence="3" id="KW-1185">Reference proteome</keyword>
<feature type="transmembrane region" description="Helical" evidence="1">
    <location>
        <begin position="60"/>
        <end position="79"/>
    </location>
</feature>
<name>A0ABP0H9H9_9DINO</name>
<feature type="transmembrane region" description="Helical" evidence="1">
    <location>
        <begin position="227"/>
        <end position="251"/>
    </location>
</feature>
<evidence type="ECO:0000313" key="2">
    <source>
        <dbReference type="EMBL" id="CAK8986166.1"/>
    </source>
</evidence>
<feature type="transmembrane region" description="Helical" evidence="1">
    <location>
        <begin position="271"/>
        <end position="293"/>
    </location>
</feature>